<feature type="compositionally biased region" description="Basic and acidic residues" evidence="1">
    <location>
        <begin position="100"/>
        <end position="116"/>
    </location>
</feature>
<feature type="compositionally biased region" description="Polar residues" evidence="1">
    <location>
        <begin position="383"/>
        <end position="392"/>
    </location>
</feature>
<gene>
    <name evidence="3" type="ORF">B0H63DRAFT_57803</name>
</gene>
<dbReference type="EMBL" id="JAULSW010000001">
    <property type="protein sequence ID" value="KAK3394782.1"/>
    <property type="molecule type" value="Genomic_DNA"/>
</dbReference>
<feature type="compositionally biased region" description="Acidic residues" evidence="1">
    <location>
        <begin position="428"/>
        <end position="438"/>
    </location>
</feature>
<feature type="transmembrane region" description="Helical" evidence="2">
    <location>
        <begin position="6"/>
        <end position="24"/>
    </location>
</feature>
<feature type="compositionally biased region" description="Basic and acidic residues" evidence="1">
    <location>
        <begin position="208"/>
        <end position="251"/>
    </location>
</feature>
<proteinExistence type="predicted"/>
<dbReference type="AlphaFoldDB" id="A0AAE0P7M5"/>
<evidence type="ECO:0000313" key="3">
    <source>
        <dbReference type="EMBL" id="KAK3394782.1"/>
    </source>
</evidence>
<keyword evidence="4" id="KW-1185">Reference proteome</keyword>
<feature type="region of interest" description="Disordered" evidence="1">
    <location>
        <begin position="306"/>
        <end position="438"/>
    </location>
</feature>
<feature type="compositionally biased region" description="Basic and acidic residues" evidence="1">
    <location>
        <begin position="61"/>
        <end position="74"/>
    </location>
</feature>
<keyword evidence="2" id="KW-0472">Membrane</keyword>
<accession>A0AAE0P7M5</accession>
<feature type="compositionally biased region" description="Basic residues" evidence="1">
    <location>
        <begin position="365"/>
        <end position="374"/>
    </location>
</feature>
<evidence type="ECO:0000256" key="2">
    <source>
        <dbReference type="SAM" id="Phobius"/>
    </source>
</evidence>
<feature type="compositionally biased region" description="Basic and acidic residues" evidence="1">
    <location>
        <begin position="148"/>
        <end position="158"/>
    </location>
</feature>
<feature type="compositionally biased region" description="Low complexity" evidence="1">
    <location>
        <begin position="415"/>
        <end position="426"/>
    </location>
</feature>
<organism evidence="3 4">
    <name type="scientific">Podospora didyma</name>
    <dbReference type="NCBI Taxonomy" id="330526"/>
    <lineage>
        <taxon>Eukaryota</taxon>
        <taxon>Fungi</taxon>
        <taxon>Dikarya</taxon>
        <taxon>Ascomycota</taxon>
        <taxon>Pezizomycotina</taxon>
        <taxon>Sordariomycetes</taxon>
        <taxon>Sordariomycetidae</taxon>
        <taxon>Sordariales</taxon>
        <taxon>Podosporaceae</taxon>
        <taxon>Podospora</taxon>
    </lineage>
</organism>
<reference evidence="3" key="2">
    <citation type="submission" date="2023-06" db="EMBL/GenBank/DDBJ databases">
        <authorList>
            <consortium name="Lawrence Berkeley National Laboratory"/>
            <person name="Haridas S."/>
            <person name="Hensen N."/>
            <person name="Bonometti L."/>
            <person name="Westerberg I."/>
            <person name="Brannstrom I.O."/>
            <person name="Guillou S."/>
            <person name="Cros-Aarteil S."/>
            <person name="Calhoun S."/>
            <person name="Kuo A."/>
            <person name="Mondo S."/>
            <person name="Pangilinan J."/>
            <person name="Riley R."/>
            <person name="LaButti K."/>
            <person name="Andreopoulos B."/>
            <person name="Lipzen A."/>
            <person name="Chen C."/>
            <person name="Yanf M."/>
            <person name="Daum C."/>
            <person name="Ng V."/>
            <person name="Clum A."/>
            <person name="Steindorff A."/>
            <person name="Ohm R."/>
            <person name="Martin F."/>
            <person name="Silar P."/>
            <person name="Natvig D."/>
            <person name="Lalanne C."/>
            <person name="Gautier V."/>
            <person name="Ament-velasquez S.L."/>
            <person name="Kruys A."/>
            <person name="Hutchinson M.I."/>
            <person name="Powell A.J."/>
            <person name="Barry K."/>
            <person name="Miller A.N."/>
            <person name="Grigoriev I.V."/>
            <person name="Debuchy R."/>
            <person name="Gladieux P."/>
            <person name="Thoren M.H."/>
            <person name="Johannesson H."/>
        </authorList>
    </citation>
    <scope>NUCLEOTIDE SEQUENCE</scope>
    <source>
        <strain evidence="3">CBS 232.78</strain>
    </source>
</reference>
<reference evidence="3" key="1">
    <citation type="journal article" date="2023" name="Mol. Phylogenet. Evol.">
        <title>Genome-scale phylogeny and comparative genomics of the fungal order Sordariales.</title>
        <authorList>
            <person name="Hensen N."/>
            <person name="Bonometti L."/>
            <person name="Westerberg I."/>
            <person name="Brannstrom I.O."/>
            <person name="Guillou S."/>
            <person name="Cros-Aarteil S."/>
            <person name="Calhoun S."/>
            <person name="Haridas S."/>
            <person name="Kuo A."/>
            <person name="Mondo S."/>
            <person name="Pangilinan J."/>
            <person name="Riley R."/>
            <person name="LaButti K."/>
            <person name="Andreopoulos B."/>
            <person name="Lipzen A."/>
            <person name="Chen C."/>
            <person name="Yan M."/>
            <person name="Daum C."/>
            <person name="Ng V."/>
            <person name="Clum A."/>
            <person name="Steindorff A."/>
            <person name="Ohm R.A."/>
            <person name="Martin F."/>
            <person name="Silar P."/>
            <person name="Natvig D.O."/>
            <person name="Lalanne C."/>
            <person name="Gautier V."/>
            <person name="Ament-Velasquez S.L."/>
            <person name="Kruys A."/>
            <person name="Hutchinson M.I."/>
            <person name="Powell A.J."/>
            <person name="Barry K."/>
            <person name="Miller A.N."/>
            <person name="Grigoriev I.V."/>
            <person name="Debuchy R."/>
            <person name="Gladieux P."/>
            <person name="Hiltunen Thoren M."/>
            <person name="Johannesson H."/>
        </authorList>
    </citation>
    <scope>NUCLEOTIDE SEQUENCE</scope>
    <source>
        <strain evidence="3">CBS 232.78</strain>
    </source>
</reference>
<evidence type="ECO:0000313" key="4">
    <source>
        <dbReference type="Proteomes" id="UP001285441"/>
    </source>
</evidence>
<evidence type="ECO:0000256" key="1">
    <source>
        <dbReference type="SAM" id="MobiDB-lite"/>
    </source>
</evidence>
<feature type="compositionally biased region" description="Low complexity" evidence="1">
    <location>
        <begin position="327"/>
        <end position="338"/>
    </location>
</feature>
<dbReference type="Proteomes" id="UP001285441">
    <property type="component" value="Unassembled WGS sequence"/>
</dbReference>
<sequence>MGVSMSTLGGWALILCVAGYYAFYNSGGQRNLREKARAASQRQKLEDRQTQPRKDSKAKRQRVEAFSKDVDDSVKAAQPKQRPAKAPAPAAAPAPSKASKATEHSSDDDLDNREFARQLASIKQGTNLNAPKKSDEKRQKSVKQSRARMIEEKSDNHKVSAPSSTAGVDGDDDESSIASPEVKAADAGDVSDMLEPQTSTPQVLRLTGTDKVKQKEKKAKAPEVVETKKQRQNRLKAEAAKAERAEAEKERQVALEAQRRLARISEGRAAKDGSTSMASYAAQSAWNGNSNGSISKSESATFQPLDTFVLDTSAPKEVPAPAPTPAPKAATAATSLPKDGSWMSSLPSEEEQLKMLREDDWSTVKTKKSAKPKKKDSAAAESTNESEPTVQKATPVASPPVVAKTNGNGKPAKPFSQQSSFAALSSNDELEVENEWDV</sequence>
<feature type="region of interest" description="Disordered" evidence="1">
    <location>
        <begin position="34"/>
        <end position="251"/>
    </location>
</feature>
<comment type="caution">
    <text evidence="3">The sequence shown here is derived from an EMBL/GenBank/DDBJ whole genome shotgun (WGS) entry which is preliminary data.</text>
</comment>
<feature type="compositionally biased region" description="Low complexity" evidence="1">
    <location>
        <begin position="75"/>
        <end position="99"/>
    </location>
</feature>
<keyword evidence="2" id="KW-0812">Transmembrane</keyword>
<keyword evidence="2" id="KW-1133">Transmembrane helix</keyword>
<feature type="compositionally biased region" description="Basic and acidic residues" evidence="1">
    <location>
        <begin position="34"/>
        <end position="55"/>
    </location>
</feature>
<feature type="compositionally biased region" description="Basic and acidic residues" evidence="1">
    <location>
        <begin position="351"/>
        <end position="362"/>
    </location>
</feature>
<protein>
    <submittedName>
        <fullName evidence="3">Uncharacterized protein</fullName>
    </submittedName>
</protein>
<name>A0AAE0P7M5_9PEZI</name>